<dbReference type="RefSeq" id="WP_408034101.1">
    <property type="nucleotide sequence ID" value="NZ_CP121472.1"/>
</dbReference>
<organism evidence="1 2">
    <name type="scientific">Thiorhodovibrio winogradskyi</name>
    <dbReference type="NCBI Taxonomy" id="77007"/>
    <lineage>
        <taxon>Bacteria</taxon>
        <taxon>Pseudomonadati</taxon>
        <taxon>Pseudomonadota</taxon>
        <taxon>Gammaproteobacteria</taxon>
        <taxon>Chromatiales</taxon>
        <taxon>Chromatiaceae</taxon>
        <taxon>Thiorhodovibrio</taxon>
    </lineage>
</organism>
<name>A0ABZ0SEP5_9GAMM</name>
<accession>A0ABZ0SEP5</accession>
<sequence length="185" mass="19636">MRHWSSISSPRGLGLAAGLSVLLLAPSSLWAERIGEVSTKFKLVGPNDKVVIEVFQDPDIPGVACYLSRAETGGMSGAVGLAEDTSDASLACRQVGPVSLPEDIASGKRNGDEVFKKRISLLTKTMQVVRFYDAPRNTLVYLSYSDRIIEGSPKNSTSVVVIRPWSGADLTGIQTGIQAGADGDL</sequence>
<reference evidence="1 2" key="1">
    <citation type="journal article" date="2023" name="Microorganisms">
        <title>Thiorhodovibrio frisius and Trv. litoralis spp. nov., Two Novel Members from a Clade of Fastidious Purple Sulfur Bacteria That Exhibit Unique Red-Shifted Light-Harvesting Capabilities.</title>
        <authorList>
            <person name="Methner A."/>
            <person name="Kuzyk S.B."/>
            <person name="Petersen J."/>
            <person name="Bauer S."/>
            <person name="Brinkmann H."/>
            <person name="Sichau K."/>
            <person name="Wanner G."/>
            <person name="Wolf J."/>
            <person name="Neumann-Schaal M."/>
            <person name="Henke P."/>
            <person name="Tank M."/>
            <person name="Sproer C."/>
            <person name="Bunk B."/>
            <person name="Overmann J."/>
        </authorList>
    </citation>
    <scope>NUCLEOTIDE SEQUENCE [LARGE SCALE GENOMIC DNA]</scope>
    <source>
        <strain evidence="1 2">DSM 6702</strain>
    </source>
</reference>
<evidence type="ECO:0000313" key="2">
    <source>
        <dbReference type="Proteomes" id="UP001432180"/>
    </source>
</evidence>
<dbReference type="Pfam" id="PF05981">
    <property type="entry name" value="CreA"/>
    <property type="match status" value="1"/>
</dbReference>
<dbReference type="Proteomes" id="UP001432180">
    <property type="component" value="Chromosome"/>
</dbReference>
<dbReference type="PIRSF" id="PIRSF003174">
    <property type="entry name" value="CreA"/>
    <property type="match status" value="1"/>
</dbReference>
<protein>
    <submittedName>
        <fullName evidence="1">CreA protein</fullName>
    </submittedName>
</protein>
<dbReference type="PANTHER" id="PTHR37952">
    <property type="match status" value="1"/>
</dbReference>
<dbReference type="PANTHER" id="PTHR37952:SF2">
    <property type="entry name" value="PROTEIN CREA"/>
    <property type="match status" value="1"/>
</dbReference>
<gene>
    <name evidence="1" type="ORF">Thiowin_03594</name>
</gene>
<evidence type="ECO:0000313" key="1">
    <source>
        <dbReference type="EMBL" id="WPL18521.1"/>
    </source>
</evidence>
<proteinExistence type="predicted"/>
<dbReference type="EMBL" id="CP121472">
    <property type="protein sequence ID" value="WPL18521.1"/>
    <property type="molecule type" value="Genomic_DNA"/>
</dbReference>
<keyword evidence="2" id="KW-1185">Reference proteome</keyword>
<dbReference type="InterPro" id="IPR010292">
    <property type="entry name" value="Uncharacterised_CreA"/>
</dbReference>